<proteinExistence type="predicted"/>
<reference evidence="1" key="1">
    <citation type="submission" date="2020-03" db="EMBL/GenBank/DDBJ databases">
        <title>The deep terrestrial virosphere.</title>
        <authorList>
            <person name="Holmfeldt K."/>
            <person name="Nilsson E."/>
            <person name="Simone D."/>
            <person name="Lopez-Fernandez M."/>
            <person name="Wu X."/>
            <person name="de Brujin I."/>
            <person name="Lundin D."/>
            <person name="Andersson A."/>
            <person name="Bertilsson S."/>
            <person name="Dopson M."/>
        </authorList>
    </citation>
    <scope>NUCLEOTIDE SEQUENCE</scope>
    <source>
        <strain evidence="1">MM171B02188</strain>
    </source>
</reference>
<protein>
    <submittedName>
        <fullName evidence="1">Uncharacterized protein</fullName>
    </submittedName>
</protein>
<accession>A0A6M3M7E3</accession>
<dbReference type="EMBL" id="MT143722">
    <property type="protein sequence ID" value="QJB01653.1"/>
    <property type="molecule type" value="Genomic_DNA"/>
</dbReference>
<dbReference type="AlphaFoldDB" id="A0A6M3M7E3"/>
<evidence type="ECO:0000313" key="1">
    <source>
        <dbReference type="EMBL" id="QJB01653.1"/>
    </source>
</evidence>
<name>A0A6M3M7E3_9ZZZZ</name>
<organism evidence="1">
    <name type="scientific">viral metagenome</name>
    <dbReference type="NCBI Taxonomy" id="1070528"/>
    <lineage>
        <taxon>unclassified sequences</taxon>
        <taxon>metagenomes</taxon>
        <taxon>organismal metagenomes</taxon>
    </lineage>
</organism>
<sequence>MTFLQEHSCAWCGESTQSLTALCPRCHIAFLEVSERGSGPYIKYLKAAAEKDGDLVA</sequence>
<gene>
    <name evidence="1" type="ORF">MM171B02188_0001</name>
</gene>